<accession>C5KFD0</accession>
<reference evidence="3 4" key="1">
    <citation type="submission" date="2008-07" db="EMBL/GenBank/DDBJ databases">
        <authorList>
            <person name="El-Sayed N."/>
            <person name="Caler E."/>
            <person name="Inman J."/>
            <person name="Amedeo P."/>
            <person name="Hass B."/>
            <person name="Wortman J."/>
        </authorList>
    </citation>
    <scope>NUCLEOTIDE SEQUENCE [LARGE SCALE GENOMIC DNA]</scope>
    <source>
        <strain evidence="4">ATCC 50983 / TXsc</strain>
    </source>
</reference>
<dbReference type="GO" id="GO:0003723">
    <property type="term" value="F:RNA binding"/>
    <property type="evidence" value="ECO:0007669"/>
    <property type="project" value="InterPro"/>
</dbReference>
<dbReference type="PROSITE" id="PS00018">
    <property type="entry name" value="EF_HAND_1"/>
    <property type="match status" value="1"/>
</dbReference>
<evidence type="ECO:0000256" key="1">
    <source>
        <dbReference type="ARBA" id="ARBA00022837"/>
    </source>
</evidence>
<dbReference type="InterPro" id="IPR011992">
    <property type="entry name" value="EF-hand-dom_pair"/>
</dbReference>
<dbReference type="InterPro" id="IPR020103">
    <property type="entry name" value="PsdUridine_synth_cat_dom_sf"/>
</dbReference>
<protein>
    <recommendedName>
        <fullName evidence="2">EF-hand domain-containing protein</fullName>
    </recommendedName>
</protein>
<dbReference type="OrthoDB" id="330924at2759"/>
<organism evidence="4">
    <name type="scientific">Perkinsus marinus (strain ATCC 50983 / TXsc)</name>
    <dbReference type="NCBI Taxonomy" id="423536"/>
    <lineage>
        <taxon>Eukaryota</taxon>
        <taxon>Sar</taxon>
        <taxon>Alveolata</taxon>
        <taxon>Perkinsozoa</taxon>
        <taxon>Perkinsea</taxon>
        <taxon>Perkinsida</taxon>
        <taxon>Perkinsidae</taxon>
        <taxon>Perkinsus</taxon>
    </lineage>
</organism>
<dbReference type="InterPro" id="IPR018247">
    <property type="entry name" value="EF_Hand_1_Ca_BS"/>
</dbReference>
<dbReference type="SUPFAM" id="SSF55120">
    <property type="entry name" value="Pseudouridine synthase"/>
    <property type="match status" value="1"/>
</dbReference>
<dbReference type="InParanoid" id="C5KFD0"/>
<dbReference type="EMBL" id="GG672728">
    <property type="protein sequence ID" value="EER16790.1"/>
    <property type="molecule type" value="Genomic_DNA"/>
</dbReference>
<feature type="domain" description="EF-hand" evidence="2">
    <location>
        <begin position="56"/>
        <end position="91"/>
    </location>
</feature>
<dbReference type="Gene3D" id="3.30.2350.10">
    <property type="entry name" value="Pseudouridine synthase"/>
    <property type="match status" value="1"/>
</dbReference>
<dbReference type="Gene3D" id="1.10.238.10">
    <property type="entry name" value="EF-hand"/>
    <property type="match status" value="1"/>
</dbReference>
<dbReference type="InterPro" id="IPR002048">
    <property type="entry name" value="EF_hand_dom"/>
</dbReference>
<keyword evidence="4" id="KW-1185">Reference proteome</keyword>
<dbReference type="PROSITE" id="PS50222">
    <property type="entry name" value="EF_HAND_2"/>
    <property type="match status" value="1"/>
</dbReference>
<dbReference type="GeneID" id="9063913"/>
<evidence type="ECO:0000259" key="2">
    <source>
        <dbReference type="PROSITE" id="PS50222"/>
    </source>
</evidence>
<gene>
    <name evidence="3" type="ORF">Pmar_PMAR020318</name>
</gene>
<dbReference type="GO" id="GO:0001522">
    <property type="term" value="P:pseudouridine synthesis"/>
    <property type="evidence" value="ECO:0007669"/>
    <property type="project" value="InterPro"/>
</dbReference>
<evidence type="ECO:0000313" key="4">
    <source>
        <dbReference type="Proteomes" id="UP000007800"/>
    </source>
</evidence>
<dbReference type="GO" id="GO:0009982">
    <property type="term" value="F:pseudouridine synthase activity"/>
    <property type="evidence" value="ECO:0007669"/>
    <property type="project" value="InterPro"/>
</dbReference>
<dbReference type="GO" id="GO:0005509">
    <property type="term" value="F:calcium ion binding"/>
    <property type="evidence" value="ECO:0007669"/>
    <property type="project" value="InterPro"/>
</dbReference>
<dbReference type="AlphaFoldDB" id="C5KFD0"/>
<evidence type="ECO:0000313" key="3">
    <source>
        <dbReference type="EMBL" id="EER16790.1"/>
    </source>
</evidence>
<dbReference type="Proteomes" id="UP000007800">
    <property type="component" value="Unassembled WGS sequence"/>
</dbReference>
<proteinExistence type="predicted"/>
<name>C5KFD0_PERM5</name>
<sequence>MKHLISIFNSLARGKKTLDYSDFENGFALVNYFINYEEYSSLYEASGGHPPKRVPLSKDTYLSAFTAFDRDRSGNIDIVEFIQGIAWLTRSQANLNTLDAAGDGVPQLPKSHLVRDGRNVNLAWSSRPQVVLVTKKWGSNRAKEALLEVGRWLKTAYNLRVLMDPNDPDGLRNKRIYCAKRYKISEHALGVSRLEDAVLYRDADFIAINKPWGLSVTDGPKIKYSSEVPILIHRLDTATAGVQLLARHKSAATMARDRIGAR</sequence>
<dbReference type="SUPFAM" id="SSF47473">
    <property type="entry name" value="EF-hand"/>
    <property type="match status" value="1"/>
</dbReference>
<keyword evidence="1" id="KW-0106">Calcium</keyword>
<dbReference type="RefSeq" id="XP_002784994.1">
    <property type="nucleotide sequence ID" value="XM_002784948.1"/>
</dbReference>